<dbReference type="AlphaFoldDB" id="A0A100JQ40"/>
<name>A0A100JQ40_STRSC</name>
<feature type="domain" description="Helix-turn-helix" evidence="1">
    <location>
        <begin position="16"/>
        <end position="64"/>
    </location>
</feature>
<gene>
    <name evidence="2" type="ORF">SsS58_04013</name>
</gene>
<proteinExistence type="predicted"/>
<comment type="caution">
    <text evidence="2">The sequence shown here is derived from an EMBL/GenBank/DDBJ whole genome shotgun (WGS) entry which is preliminary data.</text>
</comment>
<dbReference type="NCBIfam" id="TIGR01764">
    <property type="entry name" value="excise"/>
    <property type="match status" value="1"/>
</dbReference>
<evidence type="ECO:0000259" key="1">
    <source>
        <dbReference type="Pfam" id="PF12728"/>
    </source>
</evidence>
<sequence>MDTAQLADSIDPTLALLTVEEAARRLRIGRTTCFALVRSGELESITVGHLRRVPVDAIPEFVTRIRKQQNSAANIAQAA</sequence>
<dbReference type="Pfam" id="PF12728">
    <property type="entry name" value="HTH_17"/>
    <property type="match status" value="1"/>
</dbReference>
<dbReference type="GO" id="GO:0003677">
    <property type="term" value="F:DNA binding"/>
    <property type="evidence" value="ECO:0007669"/>
    <property type="project" value="InterPro"/>
</dbReference>
<dbReference type="OrthoDB" id="1093249at2"/>
<accession>A0A100JQ40</accession>
<reference evidence="3" key="3">
    <citation type="submission" date="2016-02" db="EMBL/GenBank/DDBJ databases">
        <title>Draft genome of pathogenic Streptomyces sp. in Japan.</title>
        <authorList>
            <person name="Tomihama T."/>
            <person name="Ikenaga M."/>
            <person name="Sakai M."/>
            <person name="Okubo T."/>
            <person name="Ikeda S."/>
        </authorList>
    </citation>
    <scope>NUCLEOTIDE SEQUENCE [LARGE SCALE GENOMIC DNA]</scope>
    <source>
        <strain evidence="3">S58</strain>
    </source>
</reference>
<dbReference type="RefSeq" id="WP_059081225.1">
    <property type="nucleotide sequence ID" value="NZ_BCMM01000018.1"/>
</dbReference>
<dbReference type="EMBL" id="BCMM01000018">
    <property type="protein sequence ID" value="GAQ63630.1"/>
    <property type="molecule type" value="Genomic_DNA"/>
</dbReference>
<evidence type="ECO:0000313" key="2">
    <source>
        <dbReference type="EMBL" id="GAQ63630.1"/>
    </source>
</evidence>
<dbReference type="InterPro" id="IPR010093">
    <property type="entry name" value="SinI_DNA-bd"/>
</dbReference>
<reference evidence="2 3" key="2">
    <citation type="journal article" date="2016" name="Genome Announc.">
        <title>Draft Genome Sequences of Streptomyces scabiei S58, Streptomyces turgidiscabies T45, and Streptomyces acidiscabies a10, the Pathogens of Potato Common Scab, Isolated in Japan.</title>
        <authorList>
            <person name="Tomihama T."/>
            <person name="Nishi Y."/>
            <person name="Sakai M."/>
            <person name="Ikenaga M."/>
            <person name="Okubo T."/>
            <person name="Ikeda S."/>
        </authorList>
    </citation>
    <scope>NUCLEOTIDE SEQUENCE [LARGE SCALE GENOMIC DNA]</scope>
    <source>
        <strain evidence="2 3">S58</strain>
    </source>
</reference>
<organism evidence="2 3">
    <name type="scientific">Streptomyces scabiei</name>
    <dbReference type="NCBI Taxonomy" id="1930"/>
    <lineage>
        <taxon>Bacteria</taxon>
        <taxon>Bacillati</taxon>
        <taxon>Actinomycetota</taxon>
        <taxon>Actinomycetes</taxon>
        <taxon>Kitasatosporales</taxon>
        <taxon>Streptomycetaceae</taxon>
        <taxon>Streptomyces</taxon>
    </lineage>
</organism>
<protein>
    <submittedName>
        <fullName evidence="2">Helix-turn-helix domain protein</fullName>
    </submittedName>
</protein>
<evidence type="ECO:0000313" key="3">
    <source>
        <dbReference type="Proteomes" id="UP000067448"/>
    </source>
</evidence>
<dbReference type="Proteomes" id="UP000067448">
    <property type="component" value="Unassembled WGS sequence"/>
</dbReference>
<dbReference type="InterPro" id="IPR041657">
    <property type="entry name" value="HTH_17"/>
</dbReference>
<reference evidence="3" key="1">
    <citation type="submission" date="2015-11" db="EMBL/GenBank/DDBJ databases">
        <authorList>
            <consortium name="Cross-ministerial Strategic Innovation Promotion Program (SIP) consortium"/>
            <person name="Tomihama T."/>
            <person name="Ikenaga M."/>
            <person name="Sakai M."/>
            <person name="Okubo T."/>
            <person name="Ikeda S."/>
        </authorList>
    </citation>
    <scope>NUCLEOTIDE SEQUENCE [LARGE SCALE GENOMIC DNA]</scope>
    <source>
        <strain evidence="3">S58</strain>
    </source>
</reference>